<accession>A0A7I8WEM6</accession>
<organism evidence="2 3">
    <name type="scientific">Dimorphilus gyrociliatus</name>
    <dbReference type="NCBI Taxonomy" id="2664684"/>
    <lineage>
        <taxon>Eukaryota</taxon>
        <taxon>Metazoa</taxon>
        <taxon>Spiralia</taxon>
        <taxon>Lophotrochozoa</taxon>
        <taxon>Annelida</taxon>
        <taxon>Polychaeta</taxon>
        <taxon>Polychaeta incertae sedis</taxon>
        <taxon>Dinophilidae</taxon>
        <taxon>Dimorphilus</taxon>
    </lineage>
</organism>
<dbReference type="EMBL" id="CAJFCJ010000070">
    <property type="protein sequence ID" value="CAD5126667.1"/>
    <property type="molecule type" value="Genomic_DNA"/>
</dbReference>
<evidence type="ECO:0000313" key="2">
    <source>
        <dbReference type="EMBL" id="CAD5126667.1"/>
    </source>
</evidence>
<keyword evidence="3" id="KW-1185">Reference proteome</keyword>
<name>A0A7I8WEM6_9ANNE</name>
<proteinExistence type="predicted"/>
<dbReference type="AlphaFoldDB" id="A0A7I8WEM6"/>
<evidence type="ECO:0000313" key="3">
    <source>
        <dbReference type="Proteomes" id="UP000549394"/>
    </source>
</evidence>
<dbReference type="Gene3D" id="3.30.559.10">
    <property type="entry name" value="Chloramphenicol acetyltransferase-like domain"/>
    <property type="match status" value="1"/>
</dbReference>
<gene>
    <name evidence="2" type="ORF">DGYR_LOCUS13901</name>
</gene>
<sequence>MIKEIPDILLLKCHPILEKIQFTQQNETVTIFANVDTRIWISLFSEDIASETIETIKENQKELIAYLKTTSSLYESQEGGNEKAPEAESYPLSSSQRRHQVIERHEILRTVFREDENGTPRQYILNMEDFNFS</sequence>
<protein>
    <submittedName>
        <fullName evidence="2">Uncharacterized protein</fullName>
    </submittedName>
</protein>
<dbReference type="Proteomes" id="UP000549394">
    <property type="component" value="Unassembled WGS sequence"/>
</dbReference>
<dbReference type="SUPFAM" id="SSF52777">
    <property type="entry name" value="CoA-dependent acyltransferases"/>
    <property type="match status" value="1"/>
</dbReference>
<dbReference type="InterPro" id="IPR023213">
    <property type="entry name" value="CAT-like_dom_sf"/>
</dbReference>
<comment type="caution">
    <text evidence="2">The sequence shown here is derived from an EMBL/GenBank/DDBJ whole genome shotgun (WGS) entry which is preliminary data.</text>
</comment>
<reference evidence="2 3" key="1">
    <citation type="submission" date="2020-08" db="EMBL/GenBank/DDBJ databases">
        <authorList>
            <person name="Hejnol A."/>
        </authorList>
    </citation>
    <scope>NUCLEOTIDE SEQUENCE [LARGE SCALE GENOMIC DNA]</scope>
</reference>
<evidence type="ECO:0000256" key="1">
    <source>
        <dbReference type="SAM" id="MobiDB-lite"/>
    </source>
</evidence>
<feature type="region of interest" description="Disordered" evidence="1">
    <location>
        <begin position="75"/>
        <end position="98"/>
    </location>
</feature>